<dbReference type="Pfam" id="PF08340">
    <property type="entry name" value="YicC-like_C"/>
    <property type="match status" value="1"/>
</dbReference>
<dbReference type="AlphaFoldDB" id="A0A5B8RAG0"/>
<evidence type="ECO:0000256" key="4">
    <source>
        <dbReference type="ARBA" id="ARBA00022801"/>
    </source>
</evidence>
<organism evidence="8">
    <name type="scientific">uncultured organism</name>
    <dbReference type="NCBI Taxonomy" id="155900"/>
    <lineage>
        <taxon>unclassified sequences</taxon>
        <taxon>environmental samples</taxon>
    </lineage>
</organism>
<gene>
    <name evidence="8" type="ORF">KBTEX_01362</name>
</gene>
<evidence type="ECO:0000259" key="7">
    <source>
        <dbReference type="Pfam" id="PF08340"/>
    </source>
</evidence>
<dbReference type="EMBL" id="MN079093">
    <property type="protein sequence ID" value="QEA05043.1"/>
    <property type="molecule type" value="Genomic_DNA"/>
</dbReference>
<dbReference type="InterPro" id="IPR005229">
    <property type="entry name" value="YicC/YloC-like"/>
</dbReference>
<dbReference type="Pfam" id="PF03755">
    <property type="entry name" value="YicC-like_N"/>
    <property type="match status" value="1"/>
</dbReference>
<evidence type="ECO:0000259" key="6">
    <source>
        <dbReference type="Pfam" id="PF03755"/>
    </source>
</evidence>
<sequence length="284" mass="31839">MTAFARRDAEGEWGSLTWELRTVNHRYLDISPRLPEDLRFLEGALRERVAARLSRGKVEATLRYRPPKGGGGELAIDWGYTEQVVVACERIAERLSEPAPVSPLEVLGMPGVVAETERDLEPVAAAALALLDDALDELVRVREGEGERLSAVIAERAAGVAELARVVRGRREAVNQEVRERLQRRLDDIAGNADPGRLEQELVYIAQRMDVDEELERLDAHVSEVRSVLERDDPVGRRLDFLMQELNREANTLSSKSGDAETTRAAVDMKVLIEQMREQVQNIE</sequence>
<evidence type="ECO:0000256" key="3">
    <source>
        <dbReference type="ARBA" id="ARBA00022759"/>
    </source>
</evidence>
<evidence type="ECO:0000313" key="8">
    <source>
        <dbReference type="EMBL" id="QEA05043.1"/>
    </source>
</evidence>
<dbReference type="PANTHER" id="PTHR30636">
    <property type="entry name" value="UPF0701 PROTEIN YICC"/>
    <property type="match status" value="1"/>
</dbReference>
<protein>
    <recommendedName>
        <fullName evidence="9">YicC family protein</fullName>
    </recommendedName>
</protein>
<dbReference type="GO" id="GO:0016787">
    <property type="term" value="F:hydrolase activity"/>
    <property type="evidence" value="ECO:0007669"/>
    <property type="project" value="UniProtKB-KW"/>
</dbReference>
<keyword evidence="4" id="KW-0378">Hydrolase</keyword>
<dbReference type="PANTHER" id="PTHR30636:SF3">
    <property type="entry name" value="UPF0701 PROTEIN YICC"/>
    <property type="match status" value="1"/>
</dbReference>
<name>A0A5B8RAG0_9ZZZZ</name>
<evidence type="ECO:0000256" key="2">
    <source>
        <dbReference type="ARBA" id="ARBA00022722"/>
    </source>
</evidence>
<dbReference type="NCBIfam" id="TIGR00255">
    <property type="entry name" value="YicC/YloC family endoribonuclease"/>
    <property type="match status" value="1"/>
</dbReference>
<proteinExistence type="inferred from homology"/>
<feature type="domain" description="Endoribonuclease YicC-like C-terminal" evidence="7">
    <location>
        <begin position="169"/>
        <end position="284"/>
    </location>
</feature>
<evidence type="ECO:0000256" key="1">
    <source>
        <dbReference type="ARBA" id="ARBA00001968"/>
    </source>
</evidence>
<comment type="similarity">
    <text evidence="5">Belongs to the YicC/YloC family.</text>
</comment>
<feature type="domain" description="Endoribonuclease YicC-like N-terminal" evidence="6">
    <location>
        <begin position="1"/>
        <end position="150"/>
    </location>
</feature>
<dbReference type="InterPro" id="IPR013527">
    <property type="entry name" value="YicC-like_N"/>
</dbReference>
<evidence type="ECO:0000256" key="5">
    <source>
        <dbReference type="ARBA" id="ARBA00035648"/>
    </source>
</evidence>
<comment type="cofactor">
    <cofactor evidence="1">
        <name>a divalent metal cation</name>
        <dbReference type="ChEBI" id="CHEBI:60240"/>
    </cofactor>
</comment>
<keyword evidence="2" id="KW-0540">Nuclease</keyword>
<keyword evidence="3" id="KW-0255">Endonuclease</keyword>
<accession>A0A5B8RAG0</accession>
<evidence type="ECO:0008006" key="9">
    <source>
        <dbReference type="Google" id="ProtNLM"/>
    </source>
</evidence>
<dbReference type="InterPro" id="IPR013551">
    <property type="entry name" value="YicC-like_C"/>
</dbReference>
<reference evidence="8" key="1">
    <citation type="submission" date="2019-06" db="EMBL/GenBank/DDBJ databases">
        <authorList>
            <person name="Murdoch R.W."/>
            <person name="Fathepure B."/>
        </authorList>
    </citation>
    <scope>NUCLEOTIDE SEQUENCE</scope>
</reference>
<dbReference type="GO" id="GO:0004521">
    <property type="term" value="F:RNA endonuclease activity"/>
    <property type="evidence" value="ECO:0007669"/>
    <property type="project" value="InterPro"/>
</dbReference>